<dbReference type="PANTHER" id="PTHR10680">
    <property type="entry name" value="PEPTIDYL-GLYCINE ALPHA-AMIDATING MONOOXYGENASE"/>
    <property type="match status" value="1"/>
</dbReference>
<keyword evidence="1" id="KW-0732">Signal</keyword>
<evidence type="ECO:0000313" key="3">
    <source>
        <dbReference type="EMBL" id="QDU31412.1"/>
    </source>
</evidence>
<keyword evidence="2" id="KW-0325">Glycoprotein</keyword>
<gene>
    <name evidence="3" type="ORF">ETAA8_65690</name>
</gene>
<dbReference type="RefSeq" id="WP_145098502.1">
    <property type="nucleotide sequence ID" value="NZ_CP036274.1"/>
</dbReference>
<reference evidence="3 4" key="1">
    <citation type="submission" date="2019-02" db="EMBL/GenBank/DDBJ databases">
        <title>Deep-cultivation of Planctomycetes and their phenomic and genomic characterization uncovers novel biology.</title>
        <authorList>
            <person name="Wiegand S."/>
            <person name="Jogler M."/>
            <person name="Boedeker C."/>
            <person name="Pinto D."/>
            <person name="Vollmers J."/>
            <person name="Rivas-Marin E."/>
            <person name="Kohn T."/>
            <person name="Peeters S.H."/>
            <person name="Heuer A."/>
            <person name="Rast P."/>
            <person name="Oberbeckmann S."/>
            <person name="Bunk B."/>
            <person name="Jeske O."/>
            <person name="Meyerdierks A."/>
            <person name="Storesund J.E."/>
            <person name="Kallscheuer N."/>
            <person name="Luecker S."/>
            <person name="Lage O.M."/>
            <person name="Pohl T."/>
            <person name="Merkel B.J."/>
            <person name="Hornburger P."/>
            <person name="Mueller R.-W."/>
            <person name="Bruemmer F."/>
            <person name="Labrenz M."/>
            <person name="Spormann A.M."/>
            <person name="Op den Camp H."/>
            <person name="Overmann J."/>
            <person name="Amann R."/>
            <person name="Jetten M.S.M."/>
            <person name="Mascher T."/>
            <person name="Medema M.H."/>
            <person name="Devos D.P."/>
            <person name="Kaster A.-K."/>
            <person name="Ovreas L."/>
            <person name="Rohde M."/>
            <person name="Galperin M.Y."/>
            <person name="Jogler C."/>
        </authorList>
    </citation>
    <scope>NUCLEOTIDE SEQUENCE [LARGE SCALE GENOMIC DNA]</scope>
    <source>
        <strain evidence="3 4">ETA_A8</strain>
    </source>
</reference>
<proteinExistence type="predicted"/>
<name>A0A517YMG9_9BACT</name>
<accession>A0A517YMG9</accession>
<dbReference type="InterPro" id="IPR011042">
    <property type="entry name" value="6-blade_b-propeller_TolB-like"/>
</dbReference>
<dbReference type="SUPFAM" id="SSF63829">
    <property type="entry name" value="Calcium-dependent phosphotriesterase"/>
    <property type="match status" value="1"/>
</dbReference>
<dbReference type="EMBL" id="CP036274">
    <property type="protein sequence ID" value="QDU31412.1"/>
    <property type="molecule type" value="Genomic_DNA"/>
</dbReference>
<dbReference type="Gene3D" id="2.120.10.30">
    <property type="entry name" value="TolB, C-terminal domain"/>
    <property type="match status" value="1"/>
</dbReference>
<dbReference type="Proteomes" id="UP000315017">
    <property type="component" value="Chromosome"/>
</dbReference>
<evidence type="ECO:0000313" key="4">
    <source>
        <dbReference type="Proteomes" id="UP000315017"/>
    </source>
</evidence>
<dbReference type="NCBIfam" id="TIGR01409">
    <property type="entry name" value="TAT_signal_seq"/>
    <property type="match status" value="1"/>
</dbReference>
<dbReference type="KEGG" id="aagg:ETAA8_65690"/>
<dbReference type="OrthoDB" id="9799230at2"/>
<keyword evidence="4" id="KW-1185">Reference proteome</keyword>
<evidence type="ECO:0000256" key="2">
    <source>
        <dbReference type="ARBA" id="ARBA00023180"/>
    </source>
</evidence>
<organism evidence="3 4">
    <name type="scientific">Anatilimnocola aggregata</name>
    <dbReference type="NCBI Taxonomy" id="2528021"/>
    <lineage>
        <taxon>Bacteria</taxon>
        <taxon>Pseudomonadati</taxon>
        <taxon>Planctomycetota</taxon>
        <taxon>Planctomycetia</taxon>
        <taxon>Pirellulales</taxon>
        <taxon>Pirellulaceae</taxon>
        <taxon>Anatilimnocola</taxon>
    </lineage>
</organism>
<dbReference type="PROSITE" id="PS51318">
    <property type="entry name" value="TAT"/>
    <property type="match status" value="1"/>
</dbReference>
<protein>
    <submittedName>
        <fullName evidence="3">NHL repeat protein</fullName>
    </submittedName>
</protein>
<evidence type="ECO:0000256" key="1">
    <source>
        <dbReference type="ARBA" id="ARBA00022729"/>
    </source>
</evidence>
<sequence>MAVSRRKFLQSTAAGVAGAACGPVILGAADKTGTKLKTVGENEFQYECEHNWGQLPSHIKWGDTHGVAIDQAGLIYIKHRNRIGDPMDAIVVFDAEGRFVRSFGDEYHGGGHGIDIRQEGNEEFLYLCDVTHNLVTKTTLKGELVWAKGRPHETDVYKDPKTKYSPTNVAFGPDGGFYIADGYGSHYIHQYNRDAQWIRTWGGAGKDPGQLQTPHGIWLDNRPDREPALVVADRANARLQYFTLDGKFLSMVNEVSFPAHFDIRGDVLLVPDLHARVTLLGPDNKVLTHLGHDVEWTRQVLAGFKMRTQPERWEAGRFIHPHDACFDRTGNIFVVEWVPTGRVTKLRHVG</sequence>
<dbReference type="AlphaFoldDB" id="A0A517YMG9"/>
<dbReference type="PANTHER" id="PTHR10680:SF38">
    <property type="entry name" value="BLL1368 PROTEIN"/>
    <property type="match status" value="1"/>
</dbReference>
<dbReference type="InterPro" id="IPR019546">
    <property type="entry name" value="TAT_signal_bac_arc"/>
</dbReference>
<dbReference type="InterPro" id="IPR006311">
    <property type="entry name" value="TAT_signal"/>
</dbReference>
<dbReference type="PROSITE" id="PS51257">
    <property type="entry name" value="PROKAR_LIPOPROTEIN"/>
    <property type="match status" value="1"/>
</dbReference>